<dbReference type="NCBIfam" id="TIGR01549">
    <property type="entry name" value="HAD-SF-IA-v1"/>
    <property type="match status" value="1"/>
</dbReference>
<dbReference type="NCBIfam" id="TIGR01509">
    <property type="entry name" value="HAD-SF-IA-v3"/>
    <property type="match status" value="1"/>
</dbReference>
<evidence type="ECO:0000256" key="2">
    <source>
        <dbReference type="ARBA" id="ARBA00004818"/>
    </source>
</evidence>
<organism evidence="5 6">
    <name type="scientific">Desulfuromonas versatilis</name>
    <dbReference type="NCBI Taxonomy" id="2802975"/>
    <lineage>
        <taxon>Bacteria</taxon>
        <taxon>Pseudomonadati</taxon>
        <taxon>Thermodesulfobacteriota</taxon>
        <taxon>Desulfuromonadia</taxon>
        <taxon>Desulfuromonadales</taxon>
        <taxon>Desulfuromonadaceae</taxon>
        <taxon>Desulfuromonas</taxon>
    </lineage>
</organism>
<dbReference type="PANTHER" id="PTHR43434">
    <property type="entry name" value="PHOSPHOGLYCOLATE PHOSPHATASE"/>
    <property type="match status" value="1"/>
</dbReference>
<accession>A0ABN6DZA9</accession>
<reference evidence="5 6" key="2">
    <citation type="journal article" date="2021" name="Int. J. Syst. Evol. Microbiol.">
        <title>Isolation and Polyphasic Characterization of Desulfuromonas versatilis sp. Nov., an Electrogenic Bacteria Capable of Versatile Metabolism Isolated from a Graphene Oxide-Reducing Enrichment Culture.</title>
        <authorList>
            <person name="Xie L."/>
            <person name="Yoshida N."/>
            <person name="Ishii S."/>
            <person name="Meng L."/>
        </authorList>
    </citation>
    <scope>NUCLEOTIDE SEQUENCE [LARGE SCALE GENOMIC DNA]</scope>
    <source>
        <strain evidence="5 6">NIT-T3</strain>
    </source>
</reference>
<dbReference type="InterPro" id="IPR041492">
    <property type="entry name" value="HAD_2"/>
</dbReference>
<proteinExistence type="inferred from homology"/>
<evidence type="ECO:0000313" key="6">
    <source>
        <dbReference type="Proteomes" id="UP001319827"/>
    </source>
</evidence>
<dbReference type="InterPro" id="IPR036412">
    <property type="entry name" value="HAD-like_sf"/>
</dbReference>
<evidence type="ECO:0000256" key="4">
    <source>
        <dbReference type="ARBA" id="ARBA00013078"/>
    </source>
</evidence>
<dbReference type="SUPFAM" id="SSF56784">
    <property type="entry name" value="HAD-like"/>
    <property type="match status" value="1"/>
</dbReference>
<sequence>MIGPRGIIFDCDGVLFESRQANLAYYNAVLDEFGVAPVSPDDRERAHLCHTAASPRVFEVLLGPALAVRALEVAAAMNYRRFIPHMTPEPGMAEALSLLSAKMPLAVATNRGTSMPEILEYFDLSRYFSAVVTCRHVPRPKPYPDMLLMAARELGLGMNELLFVGDSELDRDAARSAGVPFAAYKWQAEGARTISGHGELVEWVLGMPGGQGEGST</sequence>
<evidence type="ECO:0000256" key="3">
    <source>
        <dbReference type="ARBA" id="ARBA00006171"/>
    </source>
</evidence>
<dbReference type="InterPro" id="IPR023198">
    <property type="entry name" value="PGP-like_dom2"/>
</dbReference>
<comment type="catalytic activity">
    <reaction evidence="1">
        <text>2-phosphoglycolate + H2O = glycolate + phosphate</text>
        <dbReference type="Rhea" id="RHEA:14369"/>
        <dbReference type="ChEBI" id="CHEBI:15377"/>
        <dbReference type="ChEBI" id="CHEBI:29805"/>
        <dbReference type="ChEBI" id="CHEBI:43474"/>
        <dbReference type="ChEBI" id="CHEBI:58033"/>
        <dbReference type="EC" id="3.1.3.18"/>
    </reaction>
</comment>
<dbReference type="EC" id="3.1.3.18" evidence="4"/>
<dbReference type="InterPro" id="IPR023214">
    <property type="entry name" value="HAD_sf"/>
</dbReference>
<evidence type="ECO:0000313" key="5">
    <source>
        <dbReference type="EMBL" id="BCR05413.1"/>
    </source>
</evidence>
<dbReference type="InterPro" id="IPR050155">
    <property type="entry name" value="HAD-like_hydrolase_sf"/>
</dbReference>
<name>A0ABN6DZA9_9BACT</name>
<reference evidence="5 6" key="1">
    <citation type="journal article" date="2016" name="C (Basel)">
        <title>Selective Growth of and Electricity Production by Marine Exoelectrogenic Bacteria in Self-Aggregated Hydrogel of Microbially Reduced Graphene Oxide.</title>
        <authorList>
            <person name="Yoshida N."/>
            <person name="Goto Y."/>
            <person name="Miyata Y."/>
        </authorList>
    </citation>
    <scope>NUCLEOTIDE SEQUENCE [LARGE SCALE GENOMIC DNA]</scope>
    <source>
        <strain evidence="5 6">NIT-T3</strain>
    </source>
</reference>
<dbReference type="SFLD" id="SFLDS00003">
    <property type="entry name" value="Haloacid_Dehalogenase"/>
    <property type="match status" value="1"/>
</dbReference>
<dbReference type="RefSeq" id="WP_221248836.1">
    <property type="nucleotide sequence ID" value="NZ_AP024355.1"/>
</dbReference>
<dbReference type="PANTHER" id="PTHR43434:SF1">
    <property type="entry name" value="PHOSPHOGLYCOLATE PHOSPHATASE"/>
    <property type="match status" value="1"/>
</dbReference>
<dbReference type="PRINTS" id="PR00413">
    <property type="entry name" value="HADHALOGNASE"/>
</dbReference>
<dbReference type="EMBL" id="AP024355">
    <property type="protein sequence ID" value="BCR05413.1"/>
    <property type="molecule type" value="Genomic_DNA"/>
</dbReference>
<evidence type="ECO:0000256" key="1">
    <source>
        <dbReference type="ARBA" id="ARBA00000830"/>
    </source>
</evidence>
<dbReference type="Pfam" id="PF13419">
    <property type="entry name" value="HAD_2"/>
    <property type="match status" value="1"/>
</dbReference>
<keyword evidence="6" id="KW-1185">Reference proteome</keyword>
<dbReference type="Proteomes" id="UP001319827">
    <property type="component" value="Chromosome"/>
</dbReference>
<comment type="similarity">
    <text evidence="3">Belongs to the HAD-like hydrolase superfamily. CbbY/CbbZ/Gph/YieH family.</text>
</comment>
<gene>
    <name evidence="5" type="ORF">DESUT3_24820</name>
</gene>
<dbReference type="InterPro" id="IPR006439">
    <property type="entry name" value="HAD-SF_hydro_IA"/>
</dbReference>
<dbReference type="Gene3D" id="3.40.50.1000">
    <property type="entry name" value="HAD superfamily/HAD-like"/>
    <property type="match status" value="1"/>
</dbReference>
<dbReference type="Gene3D" id="1.10.150.240">
    <property type="entry name" value="Putative phosphatase, domain 2"/>
    <property type="match status" value="1"/>
</dbReference>
<comment type="pathway">
    <text evidence="2">Organic acid metabolism; glycolate biosynthesis; glycolate from 2-phosphoglycolate: step 1/1.</text>
</comment>
<protein>
    <recommendedName>
        <fullName evidence="4">phosphoglycolate phosphatase</fullName>
        <ecNumber evidence="4">3.1.3.18</ecNumber>
    </recommendedName>
</protein>
<dbReference type="SFLD" id="SFLDG01129">
    <property type="entry name" value="C1.5:_HAD__Beta-PGM__Phosphata"/>
    <property type="match status" value="1"/>
</dbReference>